<accession>A0ABN9RI68</accession>
<feature type="non-terminal residue" evidence="2">
    <location>
        <position position="1"/>
    </location>
</feature>
<evidence type="ECO:0000313" key="2">
    <source>
        <dbReference type="EMBL" id="CAK0818777.1"/>
    </source>
</evidence>
<protein>
    <submittedName>
        <fullName evidence="2">Uncharacterized protein</fullName>
    </submittedName>
</protein>
<feature type="non-terminal residue" evidence="2">
    <location>
        <position position="82"/>
    </location>
</feature>
<gene>
    <name evidence="2" type="ORF">PCOR1329_LOCUS20932</name>
</gene>
<reference evidence="2" key="1">
    <citation type="submission" date="2023-10" db="EMBL/GenBank/DDBJ databases">
        <authorList>
            <person name="Chen Y."/>
            <person name="Shah S."/>
            <person name="Dougan E. K."/>
            <person name="Thang M."/>
            <person name="Chan C."/>
        </authorList>
    </citation>
    <scope>NUCLEOTIDE SEQUENCE [LARGE SCALE GENOMIC DNA]</scope>
</reference>
<keyword evidence="3" id="KW-1185">Reference proteome</keyword>
<proteinExistence type="predicted"/>
<comment type="caution">
    <text evidence="2">The sequence shown here is derived from an EMBL/GenBank/DDBJ whole genome shotgun (WGS) entry which is preliminary data.</text>
</comment>
<sequence>RAVHAEARAGLLPGLWHVLSGSSTSSSQRWRRSGTRCTSTSAWARRPGAPRAGGSRRARCPSRSPRRGLGVPGRRAPRARAH</sequence>
<evidence type="ECO:0000313" key="3">
    <source>
        <dbReference type="Proteomes" id="UP001189429"/>
    </source>
</evidence>
<feature type="region of interest" description="Disordered" evidence="1">
    <location>
        <begin position="21"/>
        <end position="82"/>
    </location>
</feature>
<evidence type="ECO:0000256" key="1">
    <source>
        <dbReference type="SAM" id="MobiDB-lite"/>
    </source>
</evidence>
<feature type="compositionally biased region" description="Low complexity" evidence="1">
    <location>
        <begin position="41"/>
        <end position="53"/>
    </location>
</feature>
<organism evidence="2 3">
    <name type="scientific">Prorocentrum cordatum</name>
    <dbReference type="NCBI Taxonomy" id="2364126"/>
    <lineage>
        <taxon>Eukaryota</taxon>
        <taxon>Sar</taxon>
        <taxon>Alveolata</taxon>
        <taxon>Dinophyceae</taxon>
        <taxon>Prorocentrales</taxon>
        <taxon>Prorocentraceae</taxon>
        <taxon>Prorocentrum</taxon>
    </lineage>
</organism>
<name>A0ABN9RI68_9DINO</name>
<dbReference type="EMBL" id="CAUYUJ010006823">
    <property type="protein sequence ID" value="CAK0818777.1"/>
    <property type="molecule type" value="Genomic_DNA"/>
</dbReference>
<feature type="compositionally biased region" description="Basic residues" evidence="1">
    <location>
        <begin position="54"/>
        <end position="66"/>
    </location>
</feature>
<dbReference type="Proteomes" id="UP001189429">
    <property type="component" value="Unassembled WGS sequence"/>
</dbReference>